<feature type="region of interest" description="Disordered" evidence="6">
    <location>
        <begin position="1"/>
        <end position="29"/>
    </location>
</feature>
<evidence type="ECO:0000256" key="7">
    <source>
        <dbReference type="SAM" id="Phobius"/>
    </source>
</evidence>
<organism evidence="8 9">
    <name type="scientific">Chrysochloris asiatica</name>
    <name type="common">Cape golden mole</name>
    <dbReference type="NCBI Taxonomy" id="185453"/>
    <lineage>
        <taxon>Eukaryota</taxon>
        <taxon>Metazoa</taxon>
        <taxon>Chordata</taxon>
        <taxon>Craniata</taxon>
        <taxon>Vertebrata</taxon>
        <taxon>Euteleostomi</taxon>
        <taxon>Mammalia</taxon>
        <taxon>Eutheria</taxon>
        <taxon>Afrotheria</taxon>
        <taxon>Chrysochloridae</taxon>
        <taxon>Chrysochlorinae</taxon>
        <taxon>Chrysochloris</taxon>
    </lineage>
</organism>
<evidence type="ECO:0000256" key="2">
    <source>
        <dbReference type="ARBA" id="ARBA00006843"/>
    </source>
</evidence>
<comment type="subcellular location">
    <subcellularLocation>
        <location evidence="1">Membrane</location>
    </subcellularLocation>
</comment>
<keyword evidence="8" id="KW-1185">Reference proteome</keyword>
<evidence type="ECO:0000313" key="8">
    <source>
        <dbReference type="Proteomes" id="UP000504623"/>
    </source>
</evidence>
<dbReference type="PANTHER" id="PTHR14948:SF19">
    <property type="entry name" value="TRANSMEMBRANE PROTEIN 233"/>
    <property type="match status" value="1"/>
</dbReference>
<reference evidence="9" key="1">
    <citation type="submission" date="2025-08" db="UniProtKB">
        <authorList>
            <consortium name="RefSeq"/>
        </authorList>
    </citation>
    <scope>IDENTIFICATION</scope>
    <source>
        <tissue evidence="9">Spleen</tissue>
    </source>
</reference>
<evidence type="ECO:0000256" key="1">
    <source>
        <dbReference type="ARBA" id="ARBA00004370"/>
    </source>
</evidence>
<keyword evidence="5 7" id="KW-0472">Membrane</keyword>
<comment type="similarity">
    <text evidence="2">Belongs to the CD225/Dispanin family.</text>
</comment>
<evidence type="ECO:0000256" key="6">
    <source>
        <dbReference type="SAM" id="MobiDB-lite"/>
    </source>
</evidence>
<evidence type="ECO:0000256" key="3">
    <source>
        <dbReference type="ARBA" id="ARBA00022692"/>
    </source>
</evidence>
<gene>
    <name evidence="9" type="primary">TMEM233</name>
</gene>
<evidence type="ECO:0000256" key="4">
    <source>
        <dbReference type="ARBA" id="ARBA00022989"/>
    </source>
</evidence>
<dbReference type="CTD" id="387890"/>
<accession>A0A9B0THN2</accession>
<protein>
    <submittedName>
        <fullName evidence="9">Transmembrane protein 233</fullName>
    </submittedName>
</protein>
<proteinExistence type="inferred from homology"/>
<dbReference type="Proteomes" id="UP000504623">
    <property type="component" value="Unplaced"/>
</dbReference>
<feature type="transmembrane region" description="Helical" evidence="7">
    <location>
        <begin position="84"/>
        <end position="105"/>
    </location>
</feature>
<evidence type="ECO:0000256" key="5">
    <source>
        <dbReference type="ARBA" id="ARBA00023136"/>
    </source>
</evidence>
<feature type="compositionally biased region" description="Low complexity" evidence="6">
    <location>
        <begin position="1"/>
        <end position="20"/>
    </location>
</feature>
<dbReference type="Pfam" id="PF04505">
    <property type="entry name" value="CD225"/>
    <property type="match status" value="1"/>
</dbReference>
<dbReference type="InterPro" id="IPR007593">
    <property type="entry name" value="CD225/Dispanin_fam"/>
</dbReference>
<keyword evidence="3 7" id="KW-0812">Transmembrane</keyword>
<dbReference type="GeneID" id="102818136"/>
<sequence>MSQFASSSHFKSSLDSSPEANPEDEKAEEEVPRPKNYLWLTIISCFCPAYPVNIVALVFSIMSQNSYSEGDIEGSRRLGRNAKWVAIASIIIGLLIIGITCIVHFTKQATEQVEMGESLLMASLTTPWRETQTAGALRRPLPAISSLVLGWALSSRLQLRLRRRPGVGGTDGGGGAQYRRRK</sequence>
<dbReference type="InterPro" id="IPR051423">
    <property type="entry name" value="CD225/Dispanin"/>
</dbReference>
<dbReference type="RefSeq" id="XP_006865566.1">
    <property type="nucleotide sequence ID" value="XM_006865504.1"/>
</dbReference>
<keyword evidence="4 7" id="KW-1133">Transmembrane helix</keyword>
<feature type="transmembrane region" description="Helical" evidence="7">
    <location>
        <begin position="37"/>
        <end position="63"/>
    </location>
</feature>
<evidence type="ECO:0000313" key="9">
    <source>
        <dbReference type="RefSeq" id="XP_006865566.1"/>
    </source>
</evidence>
<dbReference type="PANTHER" id="PTHR14948">
    <property type="entry name" value="NG5"/>
    <property type="match status" value="1"/>
</dbReference>
<name>A0A9B0THN2_CHRAS</name>
<dbReference type="GO" id="GO:0016020">
    <property type="term" value="C:membrane"/>
    <property type="evidence" value="ECO:0007669"/>
    <property type="project" value="UniProtKB-SubCell"/>
</dbReference>
<dbReference type="AlphaFoldDB" id="A0A9B0THN2"/>
<dbReference type="OrthoDB" id="9946633at2759"/>